<dbReference type="GO" id="GO:0046373">
    <property type="term" value="P:L-arabinose metabolic process"/>
    <property type="evidence" value="ECO:0007669"/>
    <property type="project" value="InterPro"/>
</dbReference>
<sequence length="263" mass="29704">MAELGVWFVDDTLKGLMVKTKRRQVEQHSKEDYAKKAIQWARALKLLDPSITLILCGKDGYSDWDRYVLQQCIKSVDMHSIHYYSMGKGHYANISSVYAAERAIQSVNVIAPLMTTPEGIWKQTTYFPLLLFSKYMRGKSVAVHVRTGTYQGKTFPEWVETTCTVPKLDVSAAIDANGWMNLAVVNSDEAKSFSTQLSSIEKGVEVQVFTVGGDKFVATDTNSPKDEKVSIIESKWVAIGDVYTFERLSFTLLRWKTSVLFKN</sequence>
<organism evidence="4 5">
    <name type="scientific">Dactylonectria estremocensis</name>
    <dbReference type="NCBI Taxonomy" id="1079267"/>
    <lineage>
        <taxon>Eukaryota</taxon>
        <taxon>Fungi</taxon>
        <taxon>Dikarya</taxon>
        <taxon>Ascomycota</taxon>
        <taxon>Pezizomycotina</taxon>
        <taxon>Sordariomycetes</taxon>
        <taxon>Hypocreomycetidae</taxon>
        <taxon>Hypocreales</taxon>
        <taxon>Nectriaceae</taxon>
        <taxon>Dactylonectria</taxon>
    </lineage>
</organism>
<gene>
    <name evidence="4" type="ORF">B0J13DRAFT_681888</name>
</gene>
<dbReference type="SUPFAM" id="SSF51011">
    <property type="entry name" value="Glycosyl hydrolase domain"/>
    <property type="match status" value="1"/>
</dbReference>
<evidence type="ECO:0000313" key="4">
    <source>
        <dbReference type="EMBL" id="KAH7112763.1"/>
    </source>
</evidence>
<dbReference type="Gene3D" id="3.20.20.80">
    <property type="entry name" value="Glycosidases"/>
    <property type="match status" value="1"/>
</dbReference>
<dbReference type="Proteomes" id="UP000717696">
    <property type="component" value="Unassembled WGS sequence"/>
</dbReference>
<comment type="caution">
    <text evidence="4">The sequence shown here is derived from an EMBL/GenBank/DDBJ whole genome shotgun (WGS) entry which is preliminary data.</text>
</comment>
<dbReference type="EMBL" id="JAGMUU010000049">
    <property type="protein sequence ID" value="KAH7112763.1"/>
    <property type="molecule type" value="Genomic_DNA"/>
</dbReference>
<dbReference type="InterPro" id="IPR013780">
    <property type="entry name" value="Glyco_hydro_b"/>
</dbReference>
<dbReference type="Gene3D" id="2.60.40.1180">
    <property type="entry name" value="Golgi alpha-mannosidase II"/>
    <property type="match status" value="1"/>
</dbReference>
<dbReference type="GO" id="GO:0046556">
    <property type="term" value="F:alpha-L-arabinofuranosidase activity"/>
    <property type="evidence" value="ECO:0007669"/>
    <property type="project" value="UniProtKB-EC"/>
</dbReference>
<dbReference type="SMART" id="SM00813">
    <property type="entry name" value="Alpha-L-AF_C"/>
    <property type="match status" value="1"/>
</dbReference>
<comment type="pathway">
    <text evidence="1">Glycan metabolism; L-arabinan degradation.</text>
</comment>
<dbReference type="InterPro" id="IPR017853">
    <property type="entry name" value="GH"/>
</dbReference>
<dbReference type="Pfam" id="PF06964">
    <property type="entry name" value="Alpha-L-AF_C"/>
    <property type="match status" value="1"/>
</dbReference>
<accession>A0A9P9D541</accession>
<dbReference type="GO" id="GO:0000272">
    <property type="term" value="P:polysaccharide catabolic process"/>
    <property type="evidence" value="ECO:0007669"/>
    <property type="project" value="TreeGrafter"/>
</dbReference>
<evidence type="ECO:0000313" key="5">
    <source>
        <dbReference type="Proteomes" id="UP000717696"/>
    </source>
</evidence>
<keyword evidence="5" id="KW-1185">Reference proteome</keyword>
<proteinExistence type="predicted"/>
<dbReference type="InterPro" id="IPR010720">
    <property type="entry name" value="Alpha-L-AF_C"/>
</dbReference>
<protein>
    <recommendedName>
        <fullName evidence="3">Alpha-L-arabinofuranosidase C-terminal domain-containing protein</fullName>
    </recommendedName>
</protein>
<evidence type="ECO:0000259" key="3">
    <source>
        <dbReference type="SMART" id="SM00813"/>
    </source>
</evidence>
<dbReference type="SUPFAM" id="SSF51445">
    <property type="entry name" value="(Trans)glycosidases"/>
    <property type="match status" value="1"/>
</dbReference>
<evidence type="ECO:0000256" key="2">
    <source>
        <dbReference type="ARBA" id="ARBA00037415"/>
    </source>
</evidence>
<dbReference type="OrthoDB" id="3032304at2759"/>
<reference evidence="4" key="1">
    <citation type="journal article" date="2021" name="Nat. Commun.">
        <title>Genetic determinants of endophytism in the Arabidopsis root mycobiome.</title>
        <authorList>
            <person name="Mesny F."/>
            <person name="Miyauchi S."/>
            <person name="Thiergart T."/>
            <person name="Pickel B."/>
            <person name="Atanasova L."/>
            <person name="Karlsson M."/>
            <person name="Huettel B."/>
            <person name="Barry K.W."/>
            <person name="Haridas S."/>
            <person name="Chen C."/>
            <person name="Bauer D."/>
            <person name="Andreopoulos W."/>
            <person name="Pangilinan J."/>
            <person name="LaButti K."/>
            <person name="Riley R."/>
            <person name="Lipzen A."/>
            <person name="Clum A."/>
            <person name="Drula E."/>
            <person name="Henrissat B."/>
            <person name="Kohler A."/>
            <person name="Grigoriev I.V."/>
            <person name="Martin F.M."/>
            <person name="Hacquard S."/>
        </authorList>
    </citation>
    <scope>NUCLEOTIDE SEQUENCE</scope>
    <source>
        <strain evidence="4">MPI-CAGE-AT-0021</strain>
    </source>
</reference>
<comment type="function">
    <text evidence="2">Alpha-L-arabinofuranosidase involved in the degradation of arabinoxylan, a major component of plant hemicellulose. Acts only on small linear 1,5-alpha-linked L-arabinofuranosyl oligosaccharides.</text>
</comment>
<name>A0A9P9D541_9HYPO</name>
<dbReference type="AlphaFoldDB" id="A0A9P9D541"/>
<dbReference type="PANTHER" id="PTHR43576:SF3">
    <property type="entry name" value="ALPHA-L-ARABINOFURANOSIDASE C"/>
    <property type="match status" value="1"/>
</dbReference>
<dbReference type="PANTHER" id="PTHR43576">
    <property type="entry name" value="ALPHA-L-ARABINOFURANOSIDASE C-RELATED"/>
    <property type="match status" value="1"/>
</dbReference>
<evidence type="ECO:0000256" key="1">
    <source>
        <dbReference type="ARBA" id="ARBA00004834"/>
    </source>
</evidence>
<feature type="domain" description="Alpha-L-arabinofuranosidase C-terminal" evidence="3">
    <location>
        <begin position="96"/>
        <end position="249"/>
    </location>
</feature>